<dbReference type="Pfam" id="PF13638">
    <property type="entry name" value="PIN_4"/>
    <property type="match status" value="1"/>
</dbReference>
<feature type="region of interest" description="Disordered" evidence="1">
    <location>
        <begin position="455"/>
        <end position="506"/>
    </location>
</feature>
<dbReference type="EMBL" id="LSSN01000057">
    <property type="protein sequence ID" value="OMJ26184.1"/>
    <property type="molecule type" value="Genomic_DNA"/>
</dbReference>
<sequence>MIRNLLEFQIVVPFVVIGELDGIHKRTRNRRQRSLKNSSRSSKSSLADYSGGKGLHFKAKDAISFLNHNSGNTYLRGQKIDETLLKSNLNTVPDDLILDCCRYFMVCEKKKVALLTYDNNLTLKAKINQVQAIGAHGDSIDSFLSKLRSLHSLDTHSINLAKNNPNYNSNNHHEKNNAPNLKRKVSSEIISLLEDSDEDTPFISLRNIPTSSKSLRIVNAKKKVKSCNPDSSPLSSDHNKSSLNNMHIPTLKNHITSAINSNNYKNVSNNSNNSNSRYFTSSKLHSSDSIFATDHIPHNELLNYNKSKSLPKVHFKNKNSSLTSKIPSDVSTKKYSHLSDSSSRFDFDIDDYLSTNQLFKSKATDLGPKMSPQNLSSETFDHTNPVKVYHKYPQSKFLSSEISNSSSNSELFPNSNTHNTLLFSETNAQNFSEDYPLNKFTEPLVYSSDSDLEYSNIRQPTNNHIKPPNSHPKTHFGSIKLSGNPRQFSKDSVTSPNDTELIVISD</sequence>
<feature type="region of interest" description="Disordered" evidence="1">
    <location>
        <begin position="28"/>
        <end position="48"/>
    </location>
</feature>
<dbReference type="InterPro" id="IPR002716">
    <property type="entry name" value="PIN_dom"/>
</dbReference>
<proteinExistence type="predicted"/>
<organism evidence="3 4">
    <name type="scientific">Smittium culicis</name>
    <dbReference type="NCBI Taxonomy" id="133412"/>
    <lineage>
        <taxon>Eukaryota</taxon>
        <taxon>Fungi</taxon>
        <taxon>Fungi incertae sedis</taxon>
        <taxon>Zoopagomycota</taxon>
        <taxon>Kickxellomycotina</taxon>
        <taxon>Harpellomycetes</taxon>
        <taxon>Harpellales</taxon>
        <taxon>Legeriomycetaceae</taxon>
        <taxon>Smittium</taxon>
    </lineage>
</organism>
<dbReference type="PANTHER" id="PTHR16161:SF0">
    <property type="entry name" value="TRANSCRIPTIONAL PROTEIN SWT1"/>
    <property type="match status" value="1"/>
</dbReference>
<keyword evidence="4" id="KW-1185">Reference proteome</keyword>
<dbReference type="OrthoDB" id="2017974at2759"/>
<feature type="domain" description="PIN" evidence="2">
    <location>
        <begin position="2"/>
        <end position="134"/>
    </location>
</feature>
<dbReference type="PANTHER" id="PTHR16161">
    <property type="entry name" value="TRANSCRIPTIONAL PROTEIN SWT1"/>
    <property type="match status" value="1"/>
</dbReference>
<evidence type="ECO:0000256" key="1">
    <source>
        <dbReference type="SAM" id="MobiDB-lite"/>
    </source>
</evidence>
<feature type="compositionally biased region" description="Low complexity" evidence="1">
    <location>
        <begin position="35"/>
        <end position="46"/>
    </location>
</feature>
<protein>
    <recommendedName>
        <fullName evidence="2">PIN domain-containing protein</fullName>
    </recommendedName>
</protein>
<reference evidence="3 4" key="1">
    <citation type="submission" date="2017-01" db="EMBL/GenBank/DDBJ databases">
        <authorList>
            <person name="Mah S.A."/>
            <person name="Swanson W.J."/>
            <person name="Moy G.W."/>
            <person name="Vacquier V.D."/>
        </authorList>
    </citation>
    <scope>NUCLEOTIDE SEQUENCE [LARGE SCALE GENOMIC DNA]</scope>
    <source>
        <strain evidence="3 4">GSMNP</strain>
    </source>
</reference>
<dbReference type="Proteomes" id="UP000187283">
    <property type="component" value="Unassembled WGS sequence"/>
</dbReference>
<dbReference type="Gene3D" id="3.40.50.1010">
    <property type="entry name" value="5'-nuclease"/>
    <property type="match status" value="1"/>
</dbReference>
<dbReference type="InterPro" id="IPR052626">
    <property type="entry name" value="SWT1_Regulator"/>
</dbReference>
<evidence type="ECO:0000259" key="2">
    <source>
        <dbReference type="Pfam" id="PF13638"/>
    </source>
</evidence>
<name>A0A1R1YH42_9FUNG</name>
<dbReference type="GO" id="GO:0005634">
    <property type="term" value="C:nucleus"/>
    <property type="evidence" value="ECO:0007669"/>
    <property type="project" value="TreeGrafter"/>
</dbReference>
<evidence type="ECO:0000313" key="3">
    <source>
        <dbReference type="EMBL" id="OMJ26184.1"/>
    </source>
</evidence>
<comment type="caution">
    <text evidence="3">The sequence shown here is derived from an EMBL/GenBank/DDBJ whole genome shotgun (WGS) entry which is preliminary data.</text>
</comment>
<feature type="region of interest" description="Disordered" evidence="1">
    <location>
        <begin position="161"/>
        <end position="181"/>
    </location>
</feature>
<feature type="compositionally biased region" description="Low complexity" evidence="1">
    <location>
        <begin position="161"/>
        <end position="170"/>
    </location>
</feature>
<dbReference type="STRING" id="133412.A0A1R1YH42"/>
<dbReference type="AlphaFoldDB" id="A0A1R1YH42"/>
<evidence type="ECO:0000313" key="4">
    <source>
        <dbReference type="Proteomes" id="UP000187283"/>
    </source>
</evidence>
<accession>A0A1R1YH42</accession>
<gene>
    <name evidence="3" type="ORF">AYI70_g363</name>
</gene>
<feature type="compositionally biased region" description="Polar residues" evidence="1">
    <location>
        <begin position="484"/>
        <end position="498"/>
    </location>
</feature>